<comment type="subcellular location">
    <subcellularLocation>
        <location evidence="1">Cell membrane</location>
        <topology evidence="1">Multi-pass membrane protein</topology>
    </subcellularLocation>
</comment>
<evidence type="ECO:0000256" key="5">
    <source>
        <dbReference type="ARBA" id="ARBA00023136"/>
    </source>
</evidence>
<feature type="transmembrane region" description="Helical" evidence="6">
    <location>
        <begin position="149"/>
        <end position="171"/>
    </location>
</feature>
<feature type="transmembrane region" description="Helical" evidence="6">
    <location>
        <begin position="293"/>
        <end position="319"/>
    </location>
</feature>
<dbReference type="KEGG" id="cbac:JI75_07905"/>
<feature type="transmembrane region" description="Helical" evidence="6">
    <location>
        <begin position="215"/>
        <end position="236"/>
    </location>
</feature>
<evidence type="ECO:0000256" key="2">
    <source>
        <dbReference type="ARBA" id="ARBA00022475"/>
    </source>
</evidence>
<keyword evidence="2" id="KW-1003">Cell membrane</keyword>
<sequence>MRRSAPAPETIPPLSMKGNMLWNSVGSLTYLACQWLVTVLVVRLSSGGYDAAGLLALAMSVVGLFGTLANYKMGTYQISDVNRENDLSEYLGFRIVMLAASFVLCMVYASATCSWYALPTVALFYCFKAVGLVIDVLHGTDQQHRRLDYAGMSFILQGVSTLAAFSAVFYLTQNLDLAIVAMGVAAFSVLVFWDIPRTSRFEPVRIRFTGDKMLFFLKTSFPATLAALAAGSLFVVPKQMLSYLSGDAALGVYSSVAALALVVQMGANYLYGPLLDVFPALYFGGKRARFLKLFARTALGIVGVAAVCSVALALAGAWLLEFLFGESILPYVYLLQPILAATLATAFLWFFGDLLIALRDFRGNLIGNLVAFASVAAFSYPFVRIWDMNGVSFAGMAACALGAGVLLLFIVRKLRKFPAGSEEGR</sequence>
<keyword evidence="8" id="KW-1185">Reference proteome</keyword>
<feature type="transmembrane region" description="Helical" evidence="6">
    <location>
        <begin position="21"/>
        <end position="45"/>
    </location>
</feature>
<name>A0A0A8BBT4_9ACTN</name>
<feature type="transmembrane region" description="Helical" evidence="6">
    <location>
        <begin position="91"/>
        <end position="109"/>
    </location>
</feature>
<evidence type="ECO:0000256" key="3">
    <source>
        <dbReference type="ARBA" id="ARBA00022692"/>
    </source>
</evidence>
<dbReference type="Proteomes" id="UP000031121">
    <property type="component" value="Chromosome"/>
</dbReference>
<proteinExistence type="predicted"/>
<keyword evidence="4 6" id="KW-1133">Transmembrane helix</keyword>
<evidence type="ECO:0000313" key="8">
    <source>
        <dbReference type="Proteomes" id="UP000031121"/>
    </source>
</evidence>
<dbReference type="Pfam" id="PF01943">
    <property type="entry name" value="Polysacc_synt"/>
    <property type="match status" value="1"/>
</dbReference>
<feature type="transmembrane region" description="Helical" evidence="6">
    <location>
        <begin position="115"/>
        <end position="137"/>
    </location>
</feature>
<feature type="transmembrane region" description="Helical" evidence="6">
    <location>
        <begin position="363"/>
        <end position="383"/>
    </location>
</feature>
<protein>
    <submittedName>
        <fullName evidence="7">Polysaccharide biosynthesis protein</fullName>
    </submittedName>
</protein>
<organism evidence="7 8">
    <name type="scientific">Berryella intestinalis</name>
    <dbReference type="NCBI Taxonomy" id="1531429"/>
    <lineage>
        <taxon>Bacteria</taxon>
        <taxon>Bacillati</taxon>
        <taxon>Actinomycetota</taxon>
        <taxon>Coriobacteriia</taxon>
        <taxon>Eggerthellales</taxon>
        <taxon>Eggerthellaceae</taxon>
        <taxon>Berryella</taxon>
    </lineage>
</organism>
<gene>
    <name evidence="7" type="ORF">JI75_07905</name>
</gene>
<keyword evidence="5 6" id="KW-0472">Membrane</keyword>
<dbReference type="InterPro" id="IPR002797">
    <property type="entry name" value="Polysacc_synth"/>
</dbReference>
<feature type="transmembrane region" description="Helical" evidence="6">
    <location>
        <begin position="177"/>
        <end position="195"/>
    </location>
</feature>
<evidence type="ECO:0000256" key="1">
    <source>
        <dbReference type="ARBA" id="ARBA00004651"/>
    </source>
</evidence>
<evidence type="ECO:0000313" key="7">
    <source>
        <dbReference type="EMBL" id="AJC12587.1"/>
    </source>
</evidence>
<evidence type="ECO:0000256" key="4">
    <source>
        <dbReference type="ARBA" id="ARBA00022989"/>
    </source>
</evidence>
<dbReference type="PANTHER" id="PTHR30250">
    <property type="entry name" value="PST FAMILY PREDICTED COLANIC ACID TRANSPORTER"/>
    <property type="match status" value="1"/>
</dbReference>
<dbReference type="GO" id="GO:0005886">
    <property type="term" value="C:plasma membrane"/>
    <property type="evidence" value="ECO:0007669"/>
    <property type="project" value="UniProtKB-SubCell"/>
</dbReference>
<dbReference type="HOGENOM" id="CLU_032713_0_0_11"/>
<dbReference type="InterPro" id="IPR050833">
    <property type="entry name" value="Poly_Biosynth_Transport"/>
</dbReference>
<dbReference type="STRING" id="1531429.JI75_07905"/>
<feature type="transmembrane region" description="Helical" evidence="6">
    <location>
        <begin position="51"/>
        <end position="71"/>
    </location>
</feature>
<feature type="transmembrane region" description="Helical" evidence="6">
    <location>
        <begin position="248"/>
        <end position="272"/>
    </location>
</feature>
<dbReference type="PANTHER" id="PTHR30250:SF26">
    <property type="entry name" value="PSMA PROTEIN"/>
    <property type="match status" value="1"/>
</dbReference>
<feature type="transmembrane region" description="Helical" evidence="6">
    <location>
        <begin position="389"/>
        <end position="411"/>
    </location>
</feature>
<keyword evidence="3 6" id="KW-0812">Transmembrane</keyword>
<feature type="transmembrane region" description="Helical" evidence="6">
    <location>
        <begin position="331"/>
        <end position="351"/>
    </location>
</feature>
<dbReference type="EMBL" id="CP009302">
    <property type="protein sequence ID" value="AJC12587.1"/>
    <property type="molecule type" value="Genomic_DNA"/>
</dbReference>
<accession>A0A0A8BBT4</accession>
<reference evidence="7 8" key="2">
    <citation type="journal article" date="2015" name="Genome Announc.">
        <title>Complete Genome Sequence of Coriobacteriaceae Strain 68-1-3, a Novel Mucus-Degrading Isolate from the Swine Intestinal Tract.</title>
        <authorList>
            <person name="Looft T."/>
            <person name="Bayles D.O."/>
            <person name="Alt D.P."/>
            <person name="Stanton T.B."/>
        </authorList>
    </citation>
    <scope>NUCLEOTIDE SEQUENCE [LARGE SCALE GENOMIC DNA]</scope>
    <source>
        <strain evidence="7 8">68-1-3</strain>
    </source>
</reference>
<evidence type="ECO:0000256" key="6">
    <source>
        <dbReference type="SAM" id="Phobius"/>
    </source>
</evidence>
<dbReference type="AlphaFoldDB" id="A0A0A8BBT4"/>
<reference evidence="8" key="1">
    <citation type="submission" date="2014-08" db="EMBL/GenBank/DDBJ databases">
        <title>Coriobacteriaceae sp. complete genome.</title>
        <authorList>
            <person name="Looft T."/>
            <person name="Bayles D.O."/>
            <person name="Stanton T.B."/>
        </authorList>
    </citation>
    <scope>NUCLEOTIDE SEQUENCE [LARGE SCALE GENOMIC DNA]</scope>
    <source>
        <strain evidence="8">68-1-3</strain>
    </source>
</reference>